<gene>
    <name evidence="2" type="ORF">FKN96_18645</name>
    <name evidence="1" type="ORF">FMV10_18620</name>
</gene>
<proteinExistence type="predicted"/>
<protein>
    <submittedName>
        <fullName evidence="1">Uncharacterized protein</fullName>
    </submittedName>
</protein>
<reference evidence="1" key="1">
    <citation type="submission" date="2019-07" db="EMBL/GenBank/DDBJ databases">
        <authorList>
            <person name="Ashton P.M."/>
            <person name="Dallman T."/>
            <person name="Nair S."/>
            <person name="De Pinna E."/>
            <person name="Peters T."/>
            <person name="Grant K."/>
        </authorList>
    </citation>
    <scope>NUCLEOTIDE SEQUENCE</scope>
    <source>
        <strain evidence="2">762338</strain>
        <strain evidence="1">769168</strain>
    </source>
</reference>
<sequence length="87" mass="10165">MNREQLLKNIHTELKYRNCHFCAAIVLNLMINKTDIGDDAINRGLKECVRELSLKRNRDLWMPVYRDDELILWRPDGLGGVQLGELV</sequence>
<comment type="caution">
    <text evidence="1">The sequence shown here is derived from an EMBL/GenBank/DDBJ whole genome shotgun (WGS) entry which is preliminary data.</text>
</comment>
<dbReference type="EMBL" id="AAJERZ010000028">
    <property type="protein sequence ID" value="ECL0496771.1"/>
    <property type="molecule type" value="Genomic_DNA"/>
</dbReference>
<accession>A0A3V5SSN6</accession>
<organism evidence="1">
    <name type="scientific">Salmonella enterica I</name>
    <dbReference type="NCBI Taxonomy" id="59201"/>
    <lineage>
        <taxon>Bacteria</taxon>
        <taxon>Pseudomonadati</taxon>
        <taxon>Pseudomonadota</taxon>
        <taxon>Gammaproteobacteria</taxon>
        <taxon>Enterobacterales</taxon>
        <taxon>Enterobacteriaceae</taxon>
        <taxon>Salmonella</taxon>
    </lineage>
</organism>
<evidence type="ECO:0000313" key="1">
    <source>
        <dbReference type="EMBL" id="ECC0690328.1"/>
    </source>
</evidence>
<dbReference type="AlphaFoldDB" id="A0A3V5SSN6"/>
<dbReference type="EMBL" id="AAHZXX010000030">
    <property type="protein sequence ID" value="ECC0690328.1"/>
    <property type="molecule type" value="Genomic_DNA"/>
</dbReference>
<evidence type="ECO:0000313" key="2">
    <source>
        <dbReference type="EMBL" id="ECL0496771.1"/>
    </source>
</evidence>
<name>A0A3V5SSN6_SALET</name>